<dbReference type="GO" id="GO:0034198">
    <property type="term" value="P:cellular response to amino acid starvation"/>
    <property type="evidence" value="ECO:0007669"/>
    <property type="project" value="TreeGrafter"/>
</dbReference>
<dbReference type="InterPro" id="IPR015943">
    <property type="entry name" value="WD40/YVTN_repeat-like_dom_sf"/>
</dbReference>
<evidence type="ECO:0000256" key="1">
    <source>
        <dbReference type="SAM" id="MobiDB-lite"/>
    </source>
</evidence>
<dbReference type="GO" id="GO:1904262">
    <property type="term" value="P:negative regulation of TORC1 signaling"/>
    <property type="evidence" value="ECO:0007669"/>
    <property type="project" value="TreeGrafter"/>
</dbReference>
<dbReference type="InterPro" id="IPR029982">
    <property type="entry name" value="Kptn"/>
</dbReference>
<dbReference type="Gene3D" id="2.130.10.10">
    <property type="entry name" value="YVTN repeat-like/Quinoprotein amine dehydrogenase"/>
    <property type="match status" value="1"/>
</dbReference>
<dbReference type="PANTHER" id="PTHR15435:SF2">
    <property type="entry name" value="KICSTOR COMPLEX PROTEIN KAPTIN"/>
    <property type="match status" value="1"/>
</dbReference>
<dbReference type="EMBL" id="GIBP01004456">
    <property type="protein sequence ID" value="NDV33425.1"/>
    <property type="molecule type" value="Transcribed_RNA"/>
</dbReference>
<dbReference type="GO" id="GO:0015629">
    <property type="term" value="C:actin cytoskeleton"/>
    <property type="evidence" value="ECO:0007669"/>
    <property type="project" value="InterPro"/>
</dbReference>
<dbReference type="InterPro" id="IPR036322">
    <property type="entry name" value="WD40_repeat_dom_sf"/>
</dbReference>
<dbReference type="GO" id="GO:0051015">
    <property type="term" value="F:actin filament binding"/>
    <property type="evidence" value="ECO:0007669"/>
    <property type="project" value="TreeGrafter"/>
</dbReference>
<evidence type="ECO:0000313" key="2">
    <source>
        <dbReference type="EMBL" id="NDV33425.1"/>
    </source>
</evidence>
<proteinExistence type="predicted"/>
<protein>
    <submittedName>
        <fullName evidence="2">Uncharacterized protein</fullName>
    </submittedName>
</protein>
<organism evidence="2">
    <name type="scientific">Arcella intermedia</name>
    <dbReference type="NCBI Taxonomy" id="1963864"/>
    <lineage>
        <taxon>Eukaryota</taxon>
        <taxon>Amoebozoa</taxon>
        <taxon>Tubulinea</taxon>
        <taxon>Elardia</taxon>
        <taxon>Arcellinida</taxon>
        <taxon>Sphaerothecina</taxon>
        <taxon>Arcellidae</taxon>
        <taxon>Arcella</taxon>
    </lineage>
</organism>
<reference evidence="2" key="1">
    <citation type="journal article" date="2020" name="J. Eukaryot. Microbiol.">
        <title>De novo Sequencing, Assembly and Annotation of the Transcriptome for the Free-Living Testate Amoeba Arcella intermedia.</title>
        <authorList>
            <person name="Ribeiro G.M."/>
            <person name="Porfirio-Sousa A.L."/>
            <person name="Maurer-Alcala X.X."/>
            <person name="Katz L.A."/>
            <person name="Lahr D.J.G."/>
        </authorList>
    </citation>
    <scope>NUCLEOTIDE SEQUENCE</scope>
</reference>
<dbReference type="PANTHER" id="PTHR15435">
    <property type="entry name" value="KICSTOR COMPLEX PROTEIN KAPTIN"/>
    <property type="match status" value="1"/>
</dbReference>
<feature type="region of interest" description="Disordered" evidence="1">
    <location>
        <begin position="1"/>
        <end position="29"/>
    </location>
</feature>
<accession>A0A6B2L939</accession>
<dbReference type="AlphaFoldDB" id="A0A6B2L939"/>
<sequence length="323" mass="36504">MRKHAEGSEELSARRRRRDEQRMDSEEMEDELRYIKGIEDSWLVDPELISCDQQSKAYFLSVFGGKCTSDNCEWPTITEDKQIISLDYIPLGIYTVCKKNEDIILVSGNDKTVHCYKQDATSKQYNEVQLDQVFPELCFLKDKIILTMDFHFNTDTDYSIAIGCQDGTVLVMTTKTETVVSHILFDGPISSIQFFESLYKSKKILNIALGGAIGCAFVLRDVVECGTSNPILLPKSDTFESVLAVSIHNPDNLFDTEILIGTFGKMIIAYKEEATKPGEYKVNWNLPVAHPIFGLLCGDFLGCFNSDLVACTIFGLHYFKNKQ</sequence>
<dbReference type="GO" id="GO:0030027">
    <property type="term" value="C:lamellipodium"/>
    <property type="evidence" value="ECO:0007669"/>
    <property type="project" value="TreeGrafter"/>
</dbReference>
<name>A0A6B2L939_9EUKA</name>
<dbReference type="GO" id="GO:0007015">
    <property type="term" value="P:actin filament organization"/>
    <property type="evidence" value="ECO:0007669"/>
    <property type="project" value="InterPro"/>
</dbReference>
<dbReference type="SUPFAM" id="SSF50978">
    <property type="entry name" value="WD40 repeat-like"/>
    <property type="match status" value="1"/>
</dbReference>